<feature type="domain" description="Transposase IS701-like DDE" evidence="1">
    <location>
        <begin position="8"/>
        <end position="220"/>
    </location>
</feature>
<dbReference type="InterPro" id="IPR039365">
    <property type="entry name" value="IS701-like"/>
</dbReference>
<evidence type="ECO:0000313" key="3">
    <source>
        <dbReference type="Proteomes" id="UP000644020"/>
    </source>
</evidence>
<keyword evidence="3" id="KW-1185">Reference proteome</keyword>
<dbReference type="PANTHER" id="PTHR33627">
    <property type="entry name" value="TRANSPOSASE"/>
    <property type="match status" value="1"/>
</dbReference>
<dbReference type="Proteomes" id="UP000644020">
    <property type="component" value="Unassembled WGS sequence"/>
</dbReference>
<proteinExistence type="predicted"/>
<gene>
    <name evidence="2" type="ORF">GCM10010305_21090</name>
</gene>
<evidence type="ECO:0000259" key="1">
    <source>
        <dbReference type="Pfam" id="PF13546"/>
    </source>
</evidence>
<reference evidence="2" key="1">
    <citation type="journal article" date="2014" name="Int. J. Syst. Evol. Microbiol.">
        <title>Complete genome sequence of Corynebacterium casei LMG S-19264T (=DSM 44701T), isolated from a smear-ripened cheese.</title>
        <authorList>
            <consortium name="US DOE Joint Genome Institute (JGI-PGF)"/>
            <person name="Walter F."/>
            <person name="Albersmeier A."/>
            <person name="Kalinowski J."/>
            <person name="Ruckert C."/>
        </authorList>
    </citation>
    <scope>NUCLEOTIDE SEQUENCE</scope>
    <source>
        <strain evidence="2">JCM 4518</strain>
    </source>
</reference>
<dbReference type="Pfam" id="PF13546">
    <property type="entry name" value="DDE_5"/>
    <property type="match status" value="1"/>
</dbReference>
<comment type="caution">
    <text evidence="2">The sequence shown here is derived from an EMBL/GenBank/DDBJ whole genome shotgun (WGS) entry which is preliminary data.</text>
</comment>
<dbReference type="InterPro" id="IPR038721">
    <property type="entry name" value="IS701-like_DDE_dom"/>
</dbReference>
<organism evidence="2 3">
    <name type="scientific">Streptomyces termitum</name>
    <dbReference type="NCBI Taxonomy" id="67368"/>
    <lineage>
        <taxon>Bacteria</taxon>
        <taxon>Bacillati</taxon>
        <taxon>Actinomycetota</taxon>
        <taxon>Actinomycetes</taxon>
        <taxon>Kitasatosporales</taxon>
        <taxon>Streptomycetaceae</taxon>
        <taxon>Streptomyces</taxon>
    </lineage>
</organism>
<protein>
    <submittedName>
        <fullName evidence="2">ISXo8 transposase</fullName>
    </submittedName>
</protein>
<dbReference type="AlphaFoldDB" id="A0A918W8X1"/>
<dbReference type="PANTHER" id="PTHR33627:SF1">
    <property type="entry name" value="TRANSPOSASE"/>
    <property type="match status" value="1"/>
</dbReference>
<reference evidence="2" key="2">
    <citation type="submission" date="2020-09" db="EMBL/GenBank/DDBJ databases">
        <authorList>
            <person name="Sun Q."/>
            <person name="Ohkuma M."/>
        </authorList>
    </citation>
    <scope>NUCLEOTIDE SEQUENCE</scope>
    <source>
        <strain evidence="2">JCM 4518</strain>
    </source>
</reference>
<dbReference type="EMBL" id="BMUL01000004">
    <property type="protein sequence ID" value="GHA77795.1"/>
    <property type="molecule type" value="Genomic_DNA"/>
</dbReference>
<accession>A0A918W8X1</accession>
<sequence>MAGLGDSVFAPLGRRDQRIQAERYTRGLLRATGRKTLRNIADQVGGEAARQSTHHFISGSSWEWTRVRRALAATAGRMTEPRALVVLPTVVPRVGTRSVGVGEQFVPHLRQTVLGQQSYGAWLASAEAAVPVNWRLVLPPEWTEDAARRRGASIPETVRPETLEACASETALEPLRDWGVPPWPVVVDSEGLDVAECLRHFDRAGVPLVMRVCPSTPLRIDCTALQGYSDREIQAEQLVESMKRMRRPLECQDARGRPLQDAVVSVIPVVPASMPGPRREPGRQLLLMAHWQGRERRPAKMWLTNAADLPPADVIALVELAETVTRDFLPIAEGVGLRDFGGRSFQGWHRHVTMASVAHLAAVLAGPRTFPATRAAALPAARGG</sequence>
<evidence type="ECO:0000313" key="2">
    <source>
        <dbReference type="EMBL" id="GHA77795.1"/>
    </source>
</evidence>
<name>A0A918W8X1_9ACTN</name>